<organism evidence="1 2">
    <name type="scientific">Blattamonas nauphoetae</name>
    <dbReference type="NCBI Taxonomy" id="2049346"/>
    <lineage>
        <taxon>Eukaryota</taxon>
        <taxon>Metamonada</taxon>
        <taxon>Preaxostyla</taxon>
        <taxon>Oxymonadida</taxon>
        <taxon>Blattamonas</taxon>
    </lineage>
</organism>
<dbReference type="Pfam" id="PF08613">
    <property type="entry name" value="Cyclin"/>
    <property type="match status" value="1"/>
</dbReference>
<comment type="caution">
    <text evidence="1">The sequence shown here is derived from an EMBL/GenBank/DDBJ whole genome shotgun (WGS) entry which is preliminary data.</text>
</comment>
<dbReference type="CDD" id="cd20557">
    <property type="entry name" value="CYCLIN_ScPCL1-like"/>
    <property type="match status" value="1"/>
</dbReference>
<keyword evidence="2" id="KW-1185">Reference proteome</keyword>
<evidence type="ECO:0000313" key="2">
    <source>
        <dbReference type="Proteomes" id="UP001281761"/>
    </source>
</evidence>
<dbReference type="EMBL" id="JARBJD010000096">
    <property type="protein sequence ID" value="KAK2953029.1"/>
    <property type="molecule type" value="Genomic_DNA"/>
</dbReference>
<evidence type="ECO:0000313" key="1">
    <source>
        <dbReference type="EMBL" id="KAK2953029.1"/>
    </source>
</evidence>
<name>A0ABQ9XMN8_9EUKA</name>
<protein>
    <submittedName>
        <fullName evidence="1">Uncharacterized protein</fullName>
    </submittedName>
</protein>
<dbReference type="PANTHER" id="PTHR15615">
    <property type="match status" value="1"/>
</dbReference>
<dbReference type="InterPro" id="IPR013922">
    <property type="entry name" value="Cyclin_PHO80-like"/>
</dbReference>
<reference evidence="1 2" key="1">
    <citation type="journal article" date="2022" name="bioRxiv">
        <title>Genomics of Preaxostyla Flagellates Illuminates Evolutionary Transitions and the Path Towards Mitochondrial Loss.</title>
        <authorList>
            <person name="Novak L.V.F."/>
            <person name="Treitli S.C."/>
            <person name="Pyrih J."/>
            <person name="Halakuc P."/>
            <person name="Pipaliya S.V."/>
            <person name="Vacek V."/>
            <person name="Brzon O."/>
            <person name="Soukal P."/>
            <person name="Eme L."/>
            <person name="Dacks J.B."/>
            <person name="Karnkowska A."/>
            <person name="Elias M."/>
            <person name="Hampl V."/>
        </authorList>
    </citation>
    <scope>NUCLEOTIDE SEQUENCE [LARGE SCALE GENOMIC DNA]</scope>
    <source>
        <strain evidence="1">NAU3</strain>
        <tissue evidence="1">Gut</tissue>
    </source>
</reference>
<sequence>MTSLLTYNNLSTEFTYEELRMQLNTIVAAQTSVALSTSKQGTSTYIFLRLFELPPNTYEMDEATGLVVDHSRTASPTTVRTVTQYLTSFLLANVPEITLSPQQDGSVVDEPLEPKIEKMLQFIARTAFFQTAELVYAAYLIQRLVEVDVASGRPQAEWIVSNNNIGTVLVVSLLLSNKINRDVPIRSSWWAKAFGIPLSVLNSSEEYFLVQLNYEVSPTDIRVASLLEKVLDVCST</sequence>
<dbReference type="Gene3D" id="1.10.472.10">
    <property type="entry name" value="Cyclin-like"/>
    <property type="match status" value="1"/>
</dbReference>
<gene>
    <name evidence="1" type="ORF">BLNAU_12018</name>
</gene>
<dbReference type="Proteomes" id="UP001281761">
    <property type="component" value="Unassembled WGS sequence"/>
</dbReference>
<dbReference type="PANTHER" id="PTHR15615:SF108">
    <property type="entry name" value="PROTEIN CNPPD1"/>
    <property type="match status" value="1"/>
</dbReference>
<proteinExistence type="predicted"/>
<accession>A0ABQ9XMN8</accession>